<dbReference type="PANTHER" id="PTHR43606">
    <property type="entry name" value="PHOSPHATASE, PUTATIVE (AFU_ORTHOLOGUE AFUA_6G08710)-RELATED"/>
    <property type="match status" value="1"/>
</dbReference>
<sequence length="585" mass="65408">MKKKVSSISRRKFIYNSVLATGGVMLASNFISCSSDDDFVDEKSIPENLENSNFNHGVASFDPTSSQVIIWTRYTTDLSSVVISWQVATDANFENIVRSGEVTTDSSRDYTVAVEVQELTADQKLYYRFIQIDDATVSVTGETITFPENASNVSIAICSCSNYPAGLFNVYESMANSEVDVILHLGDYIYEYGENEYGTNENTSALGRTHNPTNEIISLDDYRTRYKQYRTDEKLQLAHQKKPFICVWDDHEIANDTYIDGAENHQSSEGDFTTRKNVAIQAYSEYVPVTTSDNEKIYRNFNIGNLVNLLMLDTRVIGRDKQLSYADYFTSDGSFDFVSFQTDITDTNRTILGDTQRNWLLEELNNSSTNWNVLGQQVIMGRMLIPMELLLGLNELFAVIAATGSITEEAFTNFNTLMTELVTIKLRINAQDPSLTQEEILRVETVAPYNLDAWDGYAAERELLLNAFEGKKVVCLAGDTHNAWANNLRNNEGEQVAVEFATSSVTSPGFETYLGLGEGGSAVIAGFEQAINVLIDDLQFLNASQRGYVKLNFSTTDVLADYVFIDNITSDSYTEISAHQISYTG</sequence>
<feature type="domain" description="PhoD-like phosphatase metallophosphatase" evidence="2">
    <location>
        <begin position="156"/>
        <end position="561"/>
    </location>
</feature>
<dbReference type="InterPro" id="IPR032093">
    <property type="entry name" value="PhoD_N"/>
</dbReference>
<evidence type="ECO:0000313" key="4">
    <source>
        <dbReference type="EMBL" id="SHI78713.1"/>
    </source>
</evidence>
<feature type="transmembrane region" description="Helical" evidence="1">
    <location>
        <begin position="12"/>
        <end position="31"/>
    </location>
</feature>
<dbReference type="AlphaFoldDB" id="A0A1M6DZZ8"/>
<keyword evidence="5" id="KW-1185">Reference proteome</keyword>
<dbReference type="Proteomes" id="UP000184225">
    <property type="component" value="Unassembled WGS sequence"/>
</dbReference>
<organism evidence="4 5">
    <name type="scientific">Mesonia phycicola</name>
    <dbReference type="NCBI Taxonomy" id="579105"/>
    <lineage>
        <taxon>Bacteria</taxon>
        <taxon>Pseudomonadati</taxon>
        <taxon>Bacteroidota</taxon>
        <taxon>Flavobacteriia</taxon>
        <taxon>Flavobacteriales</taxon>
        <taxon>Flavobacteriaceae</taxon>
        <taxon>Mesonia</taxon>
    </lineage>
</organism>
<dbReference type="Gene3D" id="2.60.40.380">
    <property type="entry name" value="Purple acid phosphatase-like, N-terminal"/>
    <property type="match status" value="1"/>
</dbReference>
<name>A0A1M6DZZ8_9FLAO</name>
<keyword evidence="1" id="KW-0812">Transmembrane</keyword>
<dbReference type="EMBL" id="FQYY01000004">
    <property type="protein sequence ID" value="SHI78713.1"/>
    <property type="molecule type" value="Genomic_DNA"/>
</dbReference>
<dbReference type="STRING" id="579105.SAMN04488096_104269"/>
<dbReference type="InterPro" id="IPR029052">
    <property type="entry name" value="Metallo-depent_PP-like"/>
</dbReference>
<accession>A0A1M6DZZ8</accession>
<dbReference type="InterPro" id="IPR018946">
    <property type="entry name" value="PhoD-like_MPP"/>
</dbReference>
<evidence type="ECO:0000313" key="5">
    <source>
        <dbReference type="Proteomes" id="UP000184225"/>
    </source>
</evidence>
<dbReference type="Pfam" id="PF09423">
    <property type="entry name" value="PhoD"/>
    <property type="match status" value="1"/>
</dbReference>
<dbReference type="Pfam" id="PF16655">
    <property type="entry name" value="PhoD_N"/>
    <property type="match status" value="1"/>
</dbReference>
<evidence type="ECO:0000259" key="3">
    <source>
        <dbReference type="Pfam" id="PF16655"/>
    </source>
</evidence>
<dbReference type="RefSeq" id="WP_073149931.1">
    <property type="nucleotide sequence ID" value="NZ_FQYY01000004.1"/>
</dbReference>
<dbReference type="Gene3D" id="3.60.21.70">
    <property type="entry name" value="PhoD-like phosphatase"/>
    <property type="match status" value="1"/>
</dbReference>
<protein>
    <submittedName>
        <fullName evidence="4">Alkaline phosphatase D</fullName>
    </submittedName>
</protein>
<dbReference type="PANTHER" id="PTHR43606:SF2">
    <property type="entry name" value="ALKALINE PHOSPHATASE FAMILY PROTEIN (AFU_ORTHOLOGUE AFUA_5G03860)"/>
    <property type="match status" value="1"/>
</dbReference>
<keyword evidence="1" id="KW-0472">Membrane</keyword>
<feature type="domain" description="Phospholipase D N-terminal" evidence="3">
    <location>
        <begin position="56"/>
        <end position="145"/>
    </location>
</feature>
<gene>
    <name evidence="4" type="ORF">SAMN04488096_104269</name>
</gene>
<keyword evidence="1" id="KW-1133">Transmembrane helix</keyword>
<proteinExistence type="predicted"/>
<reference evidence="4 5" key="1">
    <citation type="submission" date="2016-11" db="EMBL/GenBank/DDBJ databases">
        <authorList>
            <person name="Jaros S."/>
            <person name="Januszkiewicz K."/>
            <person name="Wedrychowicz H."/>
        </authorList>
    </citation>
    <scope>NUCLEOTIDE SEQUENCE [LARGE SCALE GENOMIC DNA]</scope>
    <source>
        <strain evidence="4 5">DSM 21425</strain>
    </source>
</reference>
<dbReference type="OrthoDB" id="9763616at2"/>
<evidence type="ECO:0000256" key="1">
    <source>
        <dbReference type="SAM" id="Phobius"/>
    </source>
</evidence>
<evidence type="ECO:0000259" key="2">
    <source>
        <dbReference type="Pfam" id="PF09423"/>
    </source>
</evidence>
<dbReference type="InterPro" id="IPR052900">
    <property type="entry name" value="Phospholipid_Metab_Enz"/>
</dbReference>
<dbReference type="SUPFAM" id="SSF56300">
    <property type="entry name" value="Metallo-dependent phosphatases"/>
    <property type="match status" value="1"/>
</dbReference>
<dbReference type="InterPro" id="IPR038607">
    <property type="entry name" value="PhoD-like_sf"/>
</dbReference>
<dbReference type="CDD" id="cd07389">
    <property type="entry name" value="MPP_PhoD"/>
    <property type="match status" value="1"/>
</dbReference>